<feature type="domain" description="Phosphoribulokinase/uridine kinase" evidence="1">
    <location>
        <begin position="89"/>
        <end position="172"/>
    </location>
</feature>
<dbReference type="EC" id="2.7.1.48" evidence="2"/>
<dbReference type="InterPro" id="IPR027417">
    <property type="entry name" value="P-loop_NTPase"/>
</dbReference>
<dbReference type="EMBL" id="QGQD01000102">
    <property type="protein sequence ID" value="TLC98202.1"/>
    <property type="molecule type" value="Genomic_DNA"/>
</dbReference>
<protein>
    <submittedName>
        <fullName evidence="2">Uridine kinase</fullName>
        <ecNumber evidence="2">2.7.1.48</ecNumber>
    </submittedName>
</protein>
<keyword evidence="2" id="KW-0418">Kinase</keyword>
<dbReference type="Pfam" id="PF00485">
    <property type="entry name" value="PRK"/>
    <property type="match status" value="1"/>
</dbReference>
<name>A0A4U8Q2S9_9FIRM</name>
<dbReference type="GO" id="GO:0004849">
    <property type="term" value="F:uridine kinase activity"/>
    <property type="evidence" value="ECO:0007669"/>
    <property type="project" value="UniProtKB-EC"/>
</dbReference>
<dbReference type="STRING" id="180332.GCA_000797495_02064"/>
<dbReference type="GO" id="GO:0005524">
    <property type="term" value="F:ATP binding"/>
    <property type="evidence" value="ECO:0007669"/>
    <property type="project" value="InterPro"/>
</dbReference>
<keyword evidence="2" id="KW-0808">Transferase</keyword>
<dbReference type="RefSeq" id="WP_243133107.1">
    <property type="nucleotide sequence ID" value="NZ_QGQD01000102.1"/>
</dbReference>
<sequence>MKTCYVIGLAGGTAGGKSAFCEQLAEFLGKQGLKVIDIHMDDYFKPETERPVSKSPVSGKEYIDDNHPDTMDLKSVYSDLLIHMDSGGYDVILIEGLLTLWEKNIFDMLDLKLYVDCPADERIIRRLRRNMSWGKSFEEIAEVYLELVRYRHNEYVEPTKWKADFIINGMAATEKAVIGIGHIVRGELAGGEQIDSNCHL</sequence>
<organism evidence="2 3">
    <name type="scientific">Robinsoniella peoriensis</name>
    <dbReference type="NCBI Taxonomy" id="180332"/>
    <lineage>
        <taxon>Bacteria</taxon>
        <taxon>Bacillati</taxon>
        <taxon>Bacillota</taxon>
        <taxon>Clostridia</taxon>
        <taxon>Lachnospirales</taxon>
        <taxon>Lachnospiraceae</taxon>
        <taxon>Robinsoniella</taxon>
    </lineage>
</organism>
<dbReference type="AlphaFoldDB" id="A0A4U8Q2S9"/>
<dbReference type="Gene3D" id="3.40.50.300">
    <property type="entry name" value="P-loop containing nucleotide triphosphate hydrolases"/>
    <property type="match status" value="2"/>
</dbReference>
<gene>
    <name evidence="2" type="primary">udk_2</name>
    <name evidence="2" type="ORF">DSM106044_04979</name>
</gene>
<evidence type="ECO:0000259" key="1">
    <source>
        <dbReference type="Pfam" id="PF00485"/>
    </source>
</evidence>
<dbReference type="PRINTS" id="PR00988">
    <property type="entry name" value="URIDINKINASE"/>
</dbReference>
<dbReference type="Proteomes" id="UP000306509">
    <property type="component" value="Unassembled WGS sequence"/>
</dbReference>
<reference evidence="2 3" key="1">
    <citation type="journal article" date="2019" name="Anaerobe">
        <title>Detection of Robinsoniella peoriensis in multiple bone samples of a trauma patient.</title>
        <authorList>
            <person name="Schrottner P."/>
            <person name="Hartwich K."/>
            <person name="Bunk B."/>
            <person name="Schober I."/>
            <person name="Helbig S."/>
            <person name="Rudolph W.W."/>
            <person name="Gunzer F."/>
        </authorList>
    </citation>
    <scope>NUCLEOTIDE SEQUENCE [LARGE SCALE GENOMIC DNA]</scope>
    <source>
        <strain evidence="2 3">DSM 106044</strain>
    </source>
</reference>
<evidence type="ECO:0000313" key="2">
    <source>
        <dbReference type="EMBL" id="TLC98202.1"/>
    </source>
</evidence>
<dbReference type="PANTHER" id="PTHR10285">
    <property type="entry name" value="URIDINE KINASE"/>
    <property type="match status" value="1"/>
</dbReference>
<accession>A0A4U8Q2S9</accession>
<evidence type="ECO:0000313" key="3">
    <source>
        <dbReference type="Proteomes" id="UP000306509"/>
    </source>
</evidence>
<dbReference type="SUPFAM" id="SSF52540">
    <property type="entry name" value="P-loop containing nucleoside triphosphate hydrolases"/>
    <property type="match status" value="1"/>
</dbReference>
<proteinExistence type="predicted"/>
<dbReference type="InterPro" id="IPR006083">
    <property type="entry name" value="PRK/URK"/>
</dbReference>
<comment type="caution">
    <text evidence="2">The sequence shown here is derived from an EMBL/GenBank/DDBJ whole genome shotgun (WGS) entry which is preliminary data.</text>
</comment>
<keyword evidence="3" id="KW-1185">Reference proteome</keyword>